<evidence type="ECO:0000256" key="2">
    <source>
        <dbReference type="SAM" id="MobiDB-lite"/>
    </source>
</evidence>
<keyword evidence="1" id="KW-0378">Hydrolase</keyword>
<dbReference type="InterPro" id="IPR042003">
    <property type="entry name" value="Sortase_E"/>
</dbReference>
<protein>
    <submittedName>
        <fullName evidence="4">Class E sortase</fullName>
    </submittedName>
</protein>
<dbReference type="Proteomes" id="UP001499854">
    <property type="component" value="Unassembled WGS sequence"/>
</dbReference>
<feature type="compositionally biased region" description="Low complexity" evidence="2">
    <location>
        <begin position="85"/>
        <end position="100"/>
    </location>
</feature>
<sequence length="254" mass="26518">MARVGAVLRGTVRTVGELLVTFSVLTALFIVYQLYYTNLVGRQVMDDEVGAMHRQWTASAAAAPPAPPTPPVRSAATPPSPTAVPPATSGAPAPQTAAPVAAPPSTPSALLRNGSYVAILHIPRLGSGADGSGIPVLEGIGMDVLNKATGHYPGTALPGQVGNFAVAGHRKTHGEPFRHLDELRAGDLVTVETAKAWFTYEIDADPVIVQPSDVGVLAPVPGRSLITLTTCNPWWSSTQRMIVTGHLVSSRSRT</sequence>
<gene>
    <name evidence="4" type="ORF">GCM10009838_40110</name>
</gene>
<evidence type="ECO:0000313" key="5">
    <source>
        <dbReference type="Proteomes" id="UP001499854"/>
    </source>
</evidence>
<keyword evidence="3" id="KW-0472">Membrane</keyword>
<dbReference type="InterPro" id="IPR005754">
    <property type="entry name" value="Sortase"/>
</dbReference>
<accession>A0ABN2RVX7</accession>
<comment type="caution">
    <text evidence="4">The sequence shown here is derived from an EMBL/GenBank/DDBJ whole genome shotgun (WGS) entry which is preliminary data.</text>
</comment>
<dbReference type="Gene3D" id="2.40.260.10">
    <property type="entry name" value="Sortase"/>
    <property type="match status" value="1"/>
</dbReference>
<keyword evidence="3" id="KW-0812">Transmembrane</keyword>
<dbReference type="Pfam" id="PF04203">
    <property type="entry name" value="Sortase"/>
    <property type="match status" value="1"/>
</dbReference>
<name>A0ABN2RVX7_9ACTN</name>
<proteinExistence type="predicted"/>
<dbReference type="InterPro" id="IPR053465">
    <property type="entry name" value="Sortase_Class_E"/>
</dbReference>
<evidence type="ECO:0000313" key="4">
    <source>
        <dbReference type="EMBL" id="GAA1975872.1"/>
    </source>
</evidence>
<feature type="region of interest" description="Disordered" evidence="2">
    <location>
        <begin position="60"/>
        <end position="105"/>
    </location>
</feature>
<dbReference type="CDD" id="cd05830">
    <property type="entry name" value="Sortase_E"/>
    <property type="match status" value="1"/>
</dbReference>
<keyword evidence="5" id="KW-1185">Reference proteome</keyword>
<evidence type="ECO:0000256" key="3">
    <source>
        <dbReference type="SAM" id="Phobius"/>
    </source>
</evidence>
<feature type="transmembrane region" description="Helical" evidence="3">
    <location>
        <begin position="18"/>
        <end position="36"/>
    </location>
</feature>
<dbReference type="SUPFAM" id="SSF63817">
    <property type="entry name" value="Sortase"/>
    <property type="match status" value="1"/>
</dbReference>
<dbReference type="NCBIfam" id="NF033747">
    <property type="entry name" value="class_E_sortase"/>
    <property type="match status" value="1"/>
</dbReference>
<keyword evidence="3" id="KW-1133">Transmembrane helix</keyword>
<dbReference type="InterPro" id="IPR023365">
    <property type="entry name" value="Sortase_dom-sf"/>
</dbReference>
<evidence type="ECO:0000256" key="1">
    <source>
        <dbReference type="ARBA" id="ARBA00022801"/>
    </source>
</evidence>
<dbReference type="EMBL" id="BAAAQM010000021">
    <property type="protein sequence ID" value="GAA1975872.1"/>
    <property type="molecule type" value="Genomic_DNA"/>
</dbReference>
<dbReference type="NCBIfam" id="TIGR01076">
    <property type="entry name" value="sortase_fam"/>
    <property type="match status" value="1"/>
</dbReference>
<reference evidence="4 5" key="1">
    <citation type="journal article" date="2019" name="Int. J. Syst. Evol. Microbiol.">
        <title>The Global Catalogue of Microorganisms (GCM) 10K type strain sequencing project: providing services to taxonomists for standard genome sequencing and annotation.</title>
        <authorList>
            <consortium name="The Broad Institute Genomics Platform"/>
            <consortium name="The Broad Institute Genome Sequencing Center for Infectious Disease"/>
            <person name="Wu L."/>
            <person name="Ma J."/>
        </authorList>
    </citation>
    <scope>NUCLEOTIDE SEQUENCE [LARGE SCALE GENOMIC DNA]</scope>
    <source>
        <strain evidence="4 5">JCM 16013</strain>
    </source>
</reference>
<organism evidence="4 5">
    <name type="scientific">Catenulispora subtropica</name>
    <dbReference type="NCBI Taxonomy" id="450798"/>
    <lineage>
        <taxon>Bacteria</taxon>
        <taxon>Bacillati</taxon>
        <taxon>Actinomycetota</taxon>
        <taxon>Actinomycetes</taxon>
        <taxon>Catenulisporales</taxon>
        <taxon>Catenulisporaceae</taxon>
        <taxon>Catenulispora</taxon>
    </lineage>
</organism>
<dbReference type="RefSeq" id="WP_344658584.1">
    <property type="nucleotide sequence ID" value="NZ_BAAAQM010000021.1"/>
</dbReference>